<feature type="compositionally biased region" description="Basic and acidic residues" evidence="1">
    <location>
        <begin position="95"/>
        <end position="114"/>
    </location>
</feature>
<dbReference type="EMBL" id="CP036281">
    <property type="protein sequence ID" value="QDU81548.1"/>
    <property type="molecule type" value="Genomic_DNA"/>
</dbReference>
<organism evidence="2 3">
    <name type="scientific">Polystyrenella longa</name>
    <dbReference type="NCBI Taxonomy" id="2528007"/>
    <lineage>
        <taxon>Bacteria</taxon>
        <taxon>Pseudomonadati</taxon>
        <taxon>Planctomycetota</taxon>
        <taxon>Planctomycetia</taxon>
        <taxon>Planctomycetales</taxon>
        <taxon>Planctomycetaceae</taxon>
        <taxon>Polystyrenella</taxon>
    </lineage>
</organism>
<proteinExistence type="predicted"/>
<dbReference type="KEGG" id="plon:Pla110_32900"/>
<evidence type="ECO:0000313" key="2">
    <source>
        <dbReference type="EMBL" id="QDU81548.1"/>
    </source>
</evidence>
<accession>A0A518CQP5</accession>
<dbReference type="RefSeq" id="WP_144996985.1">
    <property type="nucleotide sequence ID" value="NZ_CP036281.1"/>
</dbReference>
<evidence type="ECO:0000256" key="1">
    <source>
        <dbReference type="SAM" id="MobiDB-lite"/>
    </source>
</evidence>
<sequence length="114" mass="13204">MKKKDTDPATLEQLIKIQADTLNVILSTIRERHEMVEQSVADLIDEGKLEQVMRIVEKSTSTLEKFHKMHQPVGRDEIAVITYEQSPVQFHKAKRIEEKENDGNETENKETQTD</sequence>
<dbReference type="Proteomes" id="UP000317178">
    <property type="component" value="Chromosome"/>
</dbReference>
<gene>
    <name evidence="2" type="ORF">Pla110_32900</name>
</gene>
<evidence type="ECO:0000313" key="3">
    <source>
        <dbReference type="Proteomes" id="UP000317178"/>
    </source>
</evidence>
<dbReference type="AlphaFoldDB" id="A0A518CQP5"/>
<reference evidence="2 3" key="1">
    <citation type="submission" date="2019-02" db="EMBL/GenBank/DDBJ databases">
        <title>Deep-cultivation of Planctomycetes and their phenomic and genomic characterization uncovers novel biology.</title>
        <authorList>
            <person name="Wiegand S."/>
            <person name="Jogler M."/>
            <person name="Boedeker C."/>
            <person name="Pinto D."/>
            <person name="Vollmers J."/>
            <person name="Rivas-Marin E."/>
            <person name="Kohn T."/>
            <person name="Peeters S.H."/>
            <person name="Heuer A."/>
            <person name="Rast P."/>
            <person name="Oberbeckmann S."/>
            <person name="Bunk B."/>
            <person name="Jeske O."/>
            <person name="Meyerdierks A."/>
            <person name="Storesund J.E."/>
            <person name="Kallscheuer N."/>
            <person name="Luecker S."/>
            <person name="Lage O.M."/>
            <person name="Pohl T."/>
            <person name="Merkel B.J."/>
            <person name="Hornburger P."/>
            <person name="Mueller R.-W."/>
            <person name="Bruemmer F."/>
            <person name="Labrenz M."/>
            <person name="Spormann A.M."/>
            <person name="Op den Camp H."/>
            <person name="Overmann J."/>
            <person name="Amann R."/>
            <person name="Jetten M.S.M."/>
            <person name="Mascher T."/>
            <person name="Medema M.H."/>
            <person name="Devos D.P."/>
            <person name="Kaster A.-K."/>
            <person name="Ovreas L."/>
            <person name="Rohde M."/>
            <person name="Galperin M.Y."/>
            <person name="Jogler C."/>
        </authorList>
    </citation>
    <scope>NUCLEOTIDE SEQUENCE [LARGE SCALE GENOMIC DNA]</scope>
    <source>
        <strain evidence="2 3">Pla110</strain>
    </source>
</reference>
<name>A0A518CQP5_9PLAN</name>
<protein>
    <submittedName>
        <fullName evidence="2">Uncharacterized protein</fullName>
    </submittedName>
</protein>
<feature type="region of interest" description="Disordered" evidence="1">
    <location>
        <begin position="91"/>
        <end position="114"/>
    </location>
</feature>
<keyword evidence="3" id="KW-1185">Reference proteome</keyword>